<dbReference type="InterPro" id="IPR008927">
    <property type="entry name" value="6-PGluconate_DH-like_C_sf"/>
</dbReference>
<dbReference type="Gene3D" id="1.10.1040.50">
    <property type="match status" value="1"/>
</dbReference>
<keyword evidence="3" id="KW-0442">Lipid degradation</keyword>
<dbReference type="EMBL" id="CP002542">
    <property type="protein sequence ID" value="AEA44433.1"/>
    <property type="molecule type" value="Genomic_DNA"/>
</dbReference>
<dbReference type="PANTHER" id="PTHR48075">
    <property type="entry name" value="3-HYDROXYACYL-COA DEHYDROGENASE FAMILY PROTEIN"/>
    <property type="match status" value="1"/>
</dbReference>
<comment type="pathway">
    <text evidence="1">Lipid metabolism; fatty acid beta-oxidation.</text>
</comment>
<dbReference type="Gene3D" id="3.40.50.720">
    <property type="entry name" value="NAD(P)-binding Rossmann-like Domain"/>
    <property type="match status" value="1"/>
</dbReference>
<dbReference type="SUPFAM" id="SSF48179">
    <property type="entry name" value="6-phosphogluconate dehydrogenase C-terminal domain-like"/>
    <property type="match status" value="2"/>
</dbReference>
<reference evidence="10 11" key="1">
    <citation type="journal article" date="2011" name="Stand. Genomic Sci.">
        <title>Complete genome sequence of the gliding freshwater bacterium Fluviicola taffensis type strain (RW262).</title>
        <authorList>
            <person name="Woyke T."/>
            <person name="Chertkov O."/>
            <person name="Lapidus A."/>
            <person name="Nolan M."/>
            <person name="Lucas S."/>
            <person name="Del Rio T.G."/>
            <person name="Tice H."/>
            <person name="Cheng J.F."/>
            <person name="Tapia R."/>
            <person name="Han C."/>
            <person name="Goodwin L."/>
            <person name="Pitluck S."/>
            <person name="Liolios K."/>
            <person name="Pagani I."/>
            <person name="Ivanova N."/>
            <person name="Huntemann M."/>
            <person name="Mavromatis K."/>
            <person name="Mikhailova N."/>
            <person name="Pati A."/>
            <person name="Chen A."/>
            <person name="Palaniappan K."/>
            <person name="Land M."/>
            <person name="Hauser L."/>
            <person name="Brambilla E.M."/>
            <person name="Rohde M."/>
            <person name="Mwirichia R."/>
            <person name="Sikorski J."/>
            <person name="Tindall B.J."/>
            <person name="Goker M."/>
            <person name="Bristow J."/>
            <person name="Eisen J.A."/>
            <person name="Markowitz V."/>
            <person name="Hugenholtz P."/>
            <person name="Klenk H.P."/>
            <person name="Kyrpides N.C."/>
        </authorList>
    </citation>
    <scope>NUCLEOTIDE SEQUENCE [LARGE SCALE GENOMIC DNA]</scope>
    <source>
        <strain evidence="11">DSM 16823 / RW262 / RW262</strain>
    </source>
</reference>
<keyword evidence="4" id="KW-0560">Oxidoreductase</keyword>
<dbReference type="UniPathway" id="UPA00659"/>
<dbReference type="Gene3D" id="3.90.226.10">
    <property type="entry name" value="2-enoyl-CoA Hydratase, Chain A, domain 1"/>
    <property type="match status" value="1"/>
</dbReference>
<dbReference type="InterPro" id="IPR029045">
    <property type="entry name" value="ClpP/crotonase-like_dom_sf"/>
</dbReference>
<dbReference type="AlphaFoldDB" id="F2ID39"/>
<dbReference type="SUPFAM" id="SSF51735">
    <property type="entry name" value="NAD(P)-binding Rossmann-fold domains"/>
    <property type="match status" value="1"/>
</dbReference>
<sequence length="801" mass="88861">MNRHIKKVAILGSGVMGSRIACHFANVGCEVLLLDILPKEPNEAEKAKGLTLESKAVRNRIVNEALQFALASNPSPIYKKSFASRIQTGNFEDDMAKIADVDWIIEVVIERLDIKQQVFATVEKFRKPGTLISTNTSGIPIHLMLDGRSDDFKKHFAGTHFFNPPRYLPLLEVIPTKETSPEIIDFYMTFGSKILGKKTVLCKDTPGFIGNRIGVYSMAKVMELAQDLGLSIEEADSLTGAILERPKTGTFKLGDLVGLDTAYNVTKGLQANLPNDQMVKDLKESKVLNFLIENKFLGDKTKKGFYYKEKDASGNVNRFALDLETLKYRPLEKAKFPVLEMAKQAPDLKTRLGMLLSDKSKAGDLLRKHYASLFAYISQRVPEISDVLFSIDDAIRSGYAWTYGPFENWDMIGVQKGIELAESEGFVVAEWVKELVATGNKSFYKSEGGKKYYYDIVSKTYQIIPGTEHLVILDALRETNKIWGNSDATLVDLGDGILNLEFHTKMNTIGGGVIEGINKSIDLAEKEYKGLVISNTGGNFSAGANVGMIFMMAAEQDYDELNFAVKAFQDTMMRVRYSNIPVIVAPHNMALGGGCELSMHSDKVVAHAELYMGLVEFGVGLIPGGGGSKEFAKRFSEELKDGDIKINRLRERFLSIGQAKVSTSAYEAFDLGYLRPGTDEVVVSREYQLTRAKAATLELADKGYIAPKREKNITVLGQEGLGIIYVGANSMKSGHYMSEHDQVISEKLGWVLCGGDLSENTVVSEQYLLDLERKAFVELCQQRKTLERLESLVKSGKILRN</sequence>
<accession>F2ID39</accession>
<evidence type="ECO:0000256" key="4">
    <source>
        <dbReference type="ARBA" id="ARBA00023002"/>
    </source>
</evidence>
<dbReference type="InterPro" id="IPR006176">
    <property type="entry name" value="3-OHacyl-CoA_DH_NAD-bd"/>
</dbReference>
<protein>
    <submittedName>
        <fullName evidence="10">3-hydroxyacyl-CoA dehydrogenase NAD-binding protein</fullName>
    </submittedName>
</protein>
<dbReference type="Pfam" id="PF00725">
    <property type="entry name" value="3HCDH"/>
    <property type="match status" value="1"/>
</dbReference>
<dbReference type="CDD" id="cd06558">
    <property type="entry name" value="crotonase-like"/>
    <property type="match status" value="1"/>
</dbReference>
<organism evidence="10 11">
    <name type="scientific">Fluviicola taffensis (strain DSM 16823 / NCIMB 13979 / RW262)</name>
    <dbReference type="NCBI Taxonomy" id="755732"/>
    <lineage>
        <taxon>Bacteria</taxon>
        <taxon>Pseudomonadati</taxon>
        <taxon>Bacteroidota</taxon>
        <taxon>Flavobacteriia</taxon>
        <taxon>Flavobacteriales</taxon>
        <taxon>Crocinitomicaceae</taxon>
        <taxon>Fluviicola</taxon>
    </lineage>
</organism>
<dbReference type="InterPro" id="IPR001753">
    <property type="entry name" value="Enoyl-CoA_hydra/iso"/>
</dbReference>
<dbReference type="Pfam" id="PF00378">
    <property type="entry name" value="ECH_1"/>
    <property type="match status" value="1"/>
</dbReference>
<keyword evidence="5" id="KW-0520">NAD</keyword>
<dbReference type="PANTHER" id="PTHR48075:SF7">
    <property type="entry name" value="3-HYDROXYACYL-COA DEHYDROGENASE-RELATED"/>
    <property type="match status" value="1"/>
</dbReference>
<evidence type="ECO:0000259" key="8">
    <source>
        <dbReference type="Pfam" id="PF00725"/>
    </source>
</evidence>
<dbReference type="eggNOG" id="COG1250">
    <property type="taxonomic scope" value="Bacteria"/>
</dbReference>
<evidence type="ECO:0000313" key="10">
    <source>
        <dbReference type="EMBL" id="AEA44433.1"/>
    </source>
</evidence>
<dbReference type="GO" id="GO:0006635">
    <property type="term" value="P:fatty acid beta-oxidation"/>
    <property type="evidence" value="ECO:0007669"/>
    <property type="project" value="UniProtKB-UniPathway"/>
</dbReference>
<keyword evidence="11" id="KW-1185">Reference proteome</keyword>
<proteinExistence type="predicted"/>
<comment type="catalytic activity">
    <reaction evidence="7">
        <text>a (3S)-3-hydroxyacyl-CoA + NAD(+) = a 3-oxoacyl-CoA + NADH + H(+)</text>
        <dbReference type="Rhea" id="RHEA:22432"/>
        <dbReference type="ChEBI" id="CHEBI:15378"/>
        <dbReference type="ChEBI" id="CHEBI:57318"/>
        <dbReference type="ChEBI" id="CHEBI:57540"/>
        <dbReference type="ChEBI" id="CHEBI:57945"/>
        <dbReference type="ChEBI" id="CHEBI:90726"/>
        <dbReference type="EC" id="1.1.1.35"/>
    </reaction>
</comment>
<name>F2ID39_FLUTR</name>
<dbReference type="GO" id="GO:0003857">
    <property type="term" value="F:(3S)-3-hydroxyacyl-CoA dehydrogenase (NAD+) activity"/>
    <property type="evidence" value="ECO:0007669"/>
    <property type="project" value="UniProtKB-EC"/>
</dbReference>
<reference evidence="11" key="2">
    <citation type="submission" date="2011-02" db="EMBL/GenBank/DDBJ databases">
        <title>The complete genome of Fluviicola taffensis DSM 16823.</title>
        <authorList>
            <consortium name="US DOE Joint Genome Institute (JGI-PGF)"/>
            <person name="Lucas S."/>
            <person name="Copeland A."/>
            <person name="Lapidus A."/>
            <person name="Bruce D."/>
            <person name="Goodwin L."/>
            <person name="Pitluck S."/>
            <person name="Kyrpides N."/>
            <person name="Mavromatis K."/>
            <person name="Ivanova N."/>
            <person name="Mikhailova N."/>
            <person name="Pagani I."/>
            <person name="Chertkov O."/>
            <person name="Detter J.C."/>
            <person name="Han C."/>
            <person name="Tapia R."/>
            <person name="Land M."/>
            <person name="Hauser L."/>
            <person name="Markowitz V."/>
            <person name="Cheng J.-F."/>
            <person name="Hugenholtz P."/>
            <person name="Woyke T."/>
            <person name="Wu D."/>
            <person name="Tindall B."/>
            <person name="Pomrenke H.G."/>
            <person name="Brambilla E."/>
            <person name="Klenk H.-P."/>
            <person name="Eisen J.A."/>
        </authorList>
    </citation>
    <scope>NUCLEOTIDE SEQUENCE [LARGE SCALE GENOMIC DNA]</scope>
    <source>
        <strain evidence="11">DSM 16823 / RW262 / RW262</strain>
    </source>
</reference>
<keyword evidence="2" id="KW-0276">Fatty acid metabolism</keyword>
<evidence type="ECO:0000256" key="7">
    <source>
        <dbReference type="ARBA" id="ARBA00049556"/>
    </source>
</evidence>
<dbReference type="InterPro" id="IPR006108">
    <property type="entry name" value="3HC_DH_C"/>
</dbReference>
<evidence type="ECO:0000256" key="2">
    <source>
        <dbReference type="ARBA" id="ARBA00022832"/>
    </source>
</evidence>
<dbReference type="STRING" id="755732.Fluta_2448"/>
<gene>
    <name evidence="10" type="ordered locus">Fluta_2448</name>
</gene>
<evidence type="ECO:0000259" key="9">
    <source>
        <dbReference type="Pfam" id="PF02737"/>
    </source>
</evidence>
<feature type="domain" description="3-hydroxyacyl-CoA dehydrogenase NAD binding" evidence="9">
    <location>
        <begin position="7"/>
        <end position="205"/>
    </location>
</feature>
<keyword evidence="6" id="KW-0443">Lipid metabolism</keyword>
<dbReference type="InterPro" id="IPR036291">
    <property type="entry name" value="NAD(P)-bd_dom_sf"/>
</dbReference>
<dbReference type="Pfam" id="PF02737">
    <property type="entry name" value="3HCDH_N"/>
    <property type="match status" value="1"/>
</dbReference>
<dbReference type="Proteomes" id="UP000007463">
    <property type="component" value="Chromosome"/>
</dbReference>
<dbReference type="GO" id="GO:0070403">
    <property type="term" value="F:NAD+ binding"/>
    <property type="evidence" value="ECO:0007669"/>
    <property type="project" value="InterPro"/>
</dbReference>
<evidence type="ECO:0000256" key="3">
    <source>
        <dbReference type="ARBA" id="ARBA00022963"/>
    </source>
</evidence>
<dbReference type="RefSeq" id="WP_013687203.1">
    <property type="nucleotide sequence ID" value="NC_015321.1"/>
</dbReference>
<dbReference type="eggNOG" id="COG1024">
    <property type="taxonomic scope" value="Bacteria"/>
</dbReference>
<evidence type="ECO:0000256" key="6">
    <source>
        <dbReference type="ARBA" id="ARBA00023098"/>
    </source>
</evidence>
<dbReference type="OrthoDB" id="9771883at2"/>
<feature type="domain" description="3-hydroxyacyl-CoA dehydrogenase C-terminal" evidence="8">
    <location>
        <begin position="207"/>
        <end position="306"/>
    </location>
</feature>
<dbReference type="KEGG" id="fte:Fluta_2448"/>
<evidence type="ECO:0000256" key="1">
    <source>
        <dbReference type="ARBA" id="ARBA00005005"/>
    </source>
</evidence>
<dbReference type="HOGENOM" id="CLU_010448_0_0_10"/>
<evidence type="ECO:0000256" key="5">
    <source>
        <dbReference type="ARBA" id="ARBA00023027"/>
    </source>
</evidence>
<dbReference type="SUPFAM" id="SSF52096">
    <property type="entry name" value="ClpP/crotonase"/>
    <property type="match status" value="1"/>
</dbReference>
<evidence type="ECO:0000313" key="11">
    <source>
        <dbReference type="Proteomes" id="UP000007463"/>
    </source>
</evidence>